<gene>
    <name evidence="4" type="ORF">GCM10018781_72050</name>
</gene>
<dbReference type="Proteomes" id="UP000617734">
    <property type="component" value="Unassembled WGS sequence"/>
</dbReference>
<feature type="region of interest" description="Disordered" evidence="3">
    <location>
        <begin position="325"/>
        <end position="346"/>
    </location>
</feature>
<dbReference type="GO" id="GO:0010333">
    <property type="term" value="F:terpene synthase activity"/>
    <property type="evidence" value="ECO:0007669"/>
    <property type="project" value="InterPro"/>
</dbReference>
<dbReference type="AlphaFoldDB" id="A0A919GGC3"/>
<dbReference type="RefSeq" id="WP_190215128.1">
    <property type="nucleotide sequence ID" value="NZ_BNBO01000069.1"/>
</dbReference>
<comment type="similarity">
    <text evidence="2">Belongs to the terpene synthase family.</text>
</comment>
<evidence type="ECO:0000313" key="4">
    <source>
        <dbReference type="EMBL" id="GHH83899.1"/>
    </source>
</evidence>
<dbReference type="EC" id="4.2.3.-" evidence="2"/>
<reference evidence="4" key="2">
    <citation type="submission" date="2020-09" db="EMBL/GenBank/DDBJ databases">
        <authorList>
            <person name="Sun Q."/>
            <person name="Ohkuma M."/>
        </authorList>
    </citation>
    <scope>NUCLEOTIDE SEQUENCE</scope>
    <source>
        <strain evidence="4">JCM 4646</strain>
    </source>
</reference>
<evidence type="ECO:0000256" key="2">
    <source>
        <dbReference type="RuleBase" id="RU366034"/>
    </source>
</evidence>
<evidence type="ECO:0000313" key="5">
    <source>
        <dbReference type="Proteomes" id="UP000617734"/>
    </source>
</evidence>
<evidence type="ECO:0000256" key="3">
    <source>
        <dbReference type="SAM" id="MobiDB-lite"/>
    </source>
</evidence>
<protein>
    <recommendedName>
        <fullName evidence="2">Terpene synthase</fullName>
        <ecNumber evidence="2">4.2.3.-</ecNumber>
    </recommendedName>
</protein>
<keyword evidence="5" id="KW-1185">Reference proteome</keyword>
<sequence length="346" mass="38261">MPQDIEFDLPFELRTSPDLEGARRRNLRWVQDQRLVVSERALDWYRSWDIPRLAAYGFPHATGSGLDLCADAMAFFFVFDDQFDGPLGLAPGQVARLCQGLVDIVHGAGPGAVADPCSVAFADLWRRSAEGAPPGWAARAAHEWEYYFAAHAHEAINRRRGVPAGMEEYLQVRRGVAATGLPLSLGERAAAITVPAAAFHSPQLRIMREIAVDVTLMSNDVYSLEKEEARGDVDNLVLVVQHARGCSREEAVTAARDEVHERVARFRHLAAEVPAMCRRLALTPGQCGAVDAYAEVMAGWMVGYHTWQTETLRYRTALRTLPRSGPGHFETLLEAERRADHPPGPS</sequence>
<comment type="cofactor">
    <cofactor evidence="2">
        <name>Mg(2+)</name>
        <dbReference type="ChEBI" id="CHEBI:18420"/>
    </cofactor>
</comment>
<dbReference type="Pfam" id="PF19086">
    <property type="entry name" value="Terpene_syn_C_2"/>
    <property type="match status" value="1"/>
</dbReference>
<organism evidence="4 5">
    <name type="scientific">Kitasatospora indigofera</name>
    <dbReference type="NCBI Taxonomy" id="67307"/>
    <lineage>
        <taxon>Bacteria</taxon>
        <taxon>Bacillati</taxon>
        <taxon>Actinomycetota</taxon>
        <taxon>Actinomycetes</taxon>
        <taxon>Kitasatosporales</taxon>
        <taxon>Streptomycetaceae</taxon>
        <taxon>Kitasatospora</taxon>
    </lineage>
</organism>
<dbReference type="GO" id="GO:0046872">
    <property type="term" value="F:metal ion binding"/>
    <property type="evidence" value="ECO:0007669"/>
    <property type="project" value="UniProtKB-KW"/>
</dbReference>
<keyword evidence="1 2" id="KW-0456">Lyase</keyword>
<reference evidence="4" key="1">
    <citation type="journal article" date="2014" name="Int. J. Syst. Evol. Microbiol.">
        <title>Complete genome sequence of Corynebacterium casei LMG S-19264T (=DSM 44701T), isolated from a smear-ripened cheese.</title>
        <authorList>
            <consortium name="US DOE Joint Genome Institute (JGI-PGF)"/>
            <person name="Walter F."/>
            <person name="Albersmeier A."/>
            <person name="Kalinowski J."/>
            <person name="Ruckert C."/>
        </authorList>
    </citation>
    <scope>NUCLEOTIDE SEQUENCE</scope>
    <source>
        <strain evidence="4">JCM 4646</strain>
    </source>
</reference>
<feature type="compositionally biased region" description="Basic and acidic residues" evidence="3">
    <location>
        <begin position="334"/>
        <end position="346"/>
    </location>
</feature>
<proteinExistence type="inferred from homology"/>
<dbReference type="InterPro" id="IPR034686">
    <property type="entry name" value="Terpene_cyclase-like_2"/>
</dbReference>
<dbReference type="SFLD" id="SFLDG01020">
    <property type="entry name" value="Terpene_Cyclase_Like_2"/>
    <property type="match status" value="1"/>
</dbReference>
<dbReference type="SFLD" id="SFLDS00005">
    <property type="entry name" value="Isoprenoid_Synthase_Type_I"/>
    <property type="match status" value="1"/>
</dbReference>
<dbReference type="GeneID" id="95357456"/>
<dbReference type="PANTHER" id="PTHR35201:SF4">
    <property type="entry name" value="BETA-PINACENE SYNTHASE-RELATED"/>
    <property type="match status" value="1"/>
</dbReference>
<dbReference type="PANTHER" id="PTHR35201">
    <property type="entry name" value="TERPENE SYNTHASE"/>
    <property type="match status" value="1"/>
</dbReference>
<name>A0A919GGC3_9ACTN</name>
<dbReference type="Gene3D" id="1.10.600.10">
    <property type="entry name" value="Farnesyl Diphosphate Synthase"/>
    <property type="match status" value="1"/>
</dbReference>
<keyword evidence="2" id="KW-0479">Metal-binding</keyword>
<dbReference type="InterPro" id="IPR008949">
    <property type="entry name" value="Isoprenoid_synthase_dom_sf"/>
</dbReference>
<evidence type="ECO:0000256" key="1">
    <source>
        <dbReference type="ARBA" id="ARBA00023239"/>
    </source>
</evidence>
<dbReference type="EMBL" id="BNBO01000069">
    <property type="protein sequence ID" value="GHH83899.1"/>
    <property type="molecule type" value="Genomic_DNA"/>
</dbReference>
<comment type="caution">
    <text evidence="4">The sequence shown here is derived from an EMBL/GenBank/DDBJ whole genome shotgun (WGS) entry which is preliminary data.</text>
</comment>
<accession>A0A919GGC3</accession>
<keyword evidence="2" id="KW-0460">Magnesium</keyword>
<dbReference type="SUPFAM" id="SSF48576">
    <property type="entry name" value="Terpenoid synthases"/>
    <property type="match status" value="1"/>
</dbReference>